<feature type="domain" description="Transposase IS110-like N-terminal" evidence="1">
    <location>
        <begin position="6"/>
        <end position="110"/>
    </location>
</feature>
<keyword evidence="3" id="KW-1185">Reference proteome</keyword>
<dbReference type="RefSeq" id="WP_169412353.1">
    <property type="nucleotide sequence ID" value="NZ_JAAXKZ010000026.1"/>
</dbReference>
<evidence type="ECO:0000259" key="1">
    <source>
        <dbReference type="Pfam" id="PF01548"/>
    </source>
</evidence>
<dbReference type="GO" id="GO:0003677">
    <property type="term" value="F:DNA binding"/>
    <property type="evidence" value="ECO:0007669"/>
    <property type="project" value="InterPro"/>
</dbReference>
<reference evidence="2 3" key="1">
    <citation type="submission" date="2020-04" db="EMBL/GenBank/DDBJ databases">
        <authorList>
            <person name="Klaysubun C."/>
            <person name="Duangmal K."/>
            <person name="Lipun K."/>
        </authorList>
    </citation>
    <scope>NUCLEOTIDE SEQUENCE [LARGE SCALE GENOMIC DNA]</scope>
    <source>
        <strain evidence="2 3">DSM 45300</strain>
    </source>
</reference>
<dbReference type="Proteomes" id="UP000586918">
    <property type="component" value="Unassembled WGS sequence"/>
</dbReference>
<dbReference type="Pfam" id="PF01548">
    <property type="entry name" value="DEDD_Tnp_IS110"/>
    <property type="match status" value="1"/>
</dbReference>
<dbReference type="InterPro" id="IPR002525">
    <property type="entry name" value="Transp_IS110-like_N"/>
</dbReference>
<accession>A0A848DGT6</accession>
<dbReference type="GO" id="GO:0006313">
    <property type="term" value="P:DNA transposition"/>
    <property type="evidence" value="ECO:0007669"/>
    <property type="project" value="InterPro"/>
</dbReference>
<proteinExistence type="predicted"/>
<dbReference type="GO" id="GO:0004803">
    <property type="term" value="F:transposase activity"/>
    <property type="evidence" value="ECO:0007669"/>
    <property type="project" value="InterPro"/>
</dbReference>
<sequence length="116" mass="12199">MDHIWAGIDIGKEHHHCVVINSDGKRLLSRRIANDETELLALVADVCALGNDVTWTVDVVDGGAALMLAILLGHDQGVLSLSGRAVHRAAAGYRGEGKSDARDAAIIADLPAARIA</sequence>
<evidence type="ECO:0000313" key="3">
    <source>
        <dbReference type="Proteomes" id="UP000586918"/>
    </source>
</evidence>
<protein>
    <submittedName>
        <fullName evidence="2">IS110 family transposase</fullName>
    </submittedName>
</protein>
<name>A0A848DGT6_9PSEU</name>
<dbReference type="EMBL" id="JAAXKZ010000026">
    <property type="protein sequence ID" value="NMH91857.1"/>
    <property type="molecule type" value="Genomic_DNA"/>
</dbReference>
<evidence type="ECO:0000313" key="2">
    <source>
        <dbReference type="EMBL" id="NMH91857.1"/>
    </source>
</evidence>
<comment type="caution">
    <text evidence="2">The sequence shown here is derived from an EMBL/GenBank/DDBJ whole genome shotgun (WGS) entry which is preliminary data.</text>
</comment>
<gene>
    <name evidence="2" type="ORF">HF519_09765</name>
</gene>
<dbReference type="AlphaFoldDB" id="A0A848DGT6"/>
<organism evidence="2 3">
    <name type="scientific">Pseudonocardia bannensis</name>
    <dbReference type="NCBI Taxonomy" id="630973"/>
    <lineage>
        <taxon>Bacteria</taxon>
        <taxon>Bacillati</taxon>
        <taxon>Actinomycetota</taxon>
        <taxon>Actinomycetes</taxon>
        <taxon>Pseudonocardiales</taxon>
        <taxon>Pseudonocardiaceae</taxon>
        <taxon>Pseudonocardia</taxon>
    </lineage>
</organism>